<dbReference type="OrthoDB" id="3341476at2759"/>
<evidence type="ECO:0000313" key="1">
    <source>
        <dbReference type="EMBL" id="ORY83720.1"/>
    </source>
</evidence>
<reference evidence="1 2" key="1">
    <citation type="submission" date="2016-07" db="EMBL/GenBank/DDBJ databases">
        <title>Pervasive Adenine N6-methylation of Active Genes in Fungi.</title>
        <authorList>
            <consortium name="DOE Joint Genome Institute"/>
            <person name="Mondo S.J."/>
            <person name="Dannebaum R.O."/>
            <person name="Kuo R.C."/>
            <person name="Labutti K."/>
            <person name="Haridas S."/>
            <person name="Kuo A."/>
            <person name="Salamov A."/>
            <person name="Ahrendt S.R."/>
            <person name="Lipzen A."/>
            <person name="Sullivan W."/>
            <person name="Andreopoulos W.B."/>
            <person name="Clum A."/>
            <person name="Lindquist E."/>
            <person name="Daum C."/>
            <person name="Ramamoorthy G.K."/>
            <person name="Gryganskyi A."/>
            <person name="Culley D."/>
            <person name="Magnuson J.K."/>
            <person name="James T.Y."/>
            <person name="O'Malley M.A."/>
            <person name="Stajich J.E."/>
            <person name="Spatafora J.W."/>
            <person name="Visel A."/>
            <person name="Grigoriev I.V."/>
        </authorList>
    </citation>
    <scope>NUCLEOTIDE SEQUENCE [LARGE SCALE GENOMIC DNA]</scope>
    <source>
        <strain evidence="1 2">12-1054</strain>
    </source>
</reference>
<organism evidence="1 2">
    <name type="scientific">Protomyces lactucae-debilis</name>
    <dbReference type="NCBI Taxonomy" id="2754530"/>
    <lineage>
        <taxon>Eukaryota</taxon>
        <taxon>Fungi</taxon>
        <taxon>Dikarya</taxon>
        <taxon>Ascomycota</taxon>
        <taxon>Taphrinomycotina</taxon>
        <taxon>Taphrinomycetes</taxon>
        <taxon>Taphrinales</taxon>
        <taxon>Protomycetaceae</taxon>
        <taxon>Protomyces</taxon>
    </lineage>
</organism>
<dbReference type="RefSeq" id="XP_040726015.1">
    <property type="nucleotide sequence ID" value="XM_040869101.1"/>
</dbReference>
<accession>A0A1Y2FIE5</accession>
<protein>
    <recommendedName>
        <fullName evidence="3">CCHC-type domain-containing protein</fullName>
    </recommendedName>
</protein>
<evidence type="ECO:0008006" key="3">
    <source>
        <dbReference type="Google" id="ProtNLM"/>
    </source>
</evidence>
<dbReference type="GeneID" id="63785700"/>
<dbReference type="AlphaFoldDB" id="A0A1Y2FIE5"/>
<keyword evidence="2" id="KW-1185">Reference proteome</keyword>
<dbReference type="Proteomes" id="UP000193685">
    <property type="component" value="Unassembled WGS sequence"/>
</dbReference>
<name>A0A1Y2FIE5_PROLT</name>
<evidence type="ECO:0000313" key="2">
    <source>
        <dbReference type="Proteomes" id="UP000193685"/>
    </source>
</evidence>
<proteinExistence type="predicted"/>
<comment type="caution">
    <text evidence="1">The sequence shown here is derived from an EMBL/GenBank/DDBJ whole genome shotgun (WGS) entry which is preliminary data.</text>
</comment>
<dbReference type="EMBL" id="MCFI01000007">
    <property type="protein sequence ID" value="ORY83720.1"/>
    <property type="molecule type" value="Genomic_DNA"/>
</dbReference>
<sequence>MSEESRILSLRHYINEKVKNVLAEFPASTKSSIAADNGFLESVCALGQAPRFYEKPSCASRSISLIRPRSTASTPLTTTFPQPMQMDAVAPSKDHAAARQYRIDDRIYLHCGEPGHQLKECRQRPAGPKVLGDRK</sequence>
<gene>
    <name evidence="1" type="ORF">BCR37DRAFT_378692</name>
</gene>